<dbReference type="InParanoid" id="A0A194X617"/>
<dbReference type="InterPro" id="IPR035969">
    <property type="entry name" value="Rab-GAP_TBC_sf"/>
</dbReference>
<accession>A0A194X617</accession>
<feature type="region of interest" description="Disordered" evidence="1">
    <location>
        <begin position="1"/>
        <end position="127"/>
    </location>
</feature>
<feature type="domain" description="Rab-GAP TBC" evidence="2">
    <location>
        <begin position="517"/>
        <end position="712"/>
    </location>
</feature>
<dbReference type="Pfam" id="PF00566">
    <property type="entry name" value="RabGAP-TBC"/>
    <property type="match status" value="1"/>
</dbReference>
<dbReference type="OrthoDB" id="294251at2759"/>
<evidence type="ECO:0000259" key="2">
    <source>
        <dbReference type="PROSITE" id="PS50086"/>
    </source>
</evidence>
<feature type="compositionally biased region" description="Polar residues" evidence="1">
    <location>
        <begin position="108"/>
        <end position="127"/>
    </location>
</feature>
<sequence length="807" mass="89973">MNSPSMTTISSRDKERDSQGELQPDSLTSSFSSRRIRKGGFAYDVPTLTSSATRNENGIEALSYEDTTAGKPPIPVIKAPPRLPPTETHPALRRTSLSAEEEKKRDSGLTTTTRSDPRSNSLAGSTLQDKERELGIVIDFDANSALANTVSLAPPMSAGDEGLRKSETKSSGIGSRWRKSSNKKRKSEAEDFTPLSTQIPTHSLIDDETLESIQFSKRGSLMLLGDRVRFGHARPYATRRQPSFSMLTSPAMKILPEDVEKESQKVRSMYEQGNNVAWEDGQYSSLAQNMAGLTTEPGKFGFLAPPPGIPFNRPGSTLSVRNEHELAGGIEDWEDIDGNEVDRYGFIDTSQRSSRPGTPEPRIQRVSTMLQLASNAPRVKRKWGRATTSSAASQGSSQKKTPSRKVSARSVTSQGSDSSQRSAGGRIKAASKRLPGNKDWKLIQTAGDMLTLPPGLADIAEDEEGGRAANAQKLKEIERGEKWRKMAKVVKYGAAGQGMQFEFDPKNPKVIERTWKGIPDRWRSAVWYSFLATSAAKRQDTIPDQHLINAFHRFQVESSREDVQIDVDVPRTINAHIMFRKRYTGGQRLLFRVLHAFSLQFPEPGYVQGMAALAATLLCYYDEEMAFIMMVRIWTLRGMDKVYSDDFRGLRAALDEFEKDWQSNSGSGIAKKLADLGINPTDWGVRWYLTIFNYSIPFAAQLRIWDVFMLLGEIDPTQPYTEHRPFQGSIDILHATSAALMDAVREILMDEESDFETAMKVIMSWIPIKDEELLMKVVRAEYKLHKKSDWTPAPPALAETATLPAML</sequence>
<dbReference type="GeneID" id="28814830"/>
<dbReference type="SUPFAM" id="SSF47923">
    <property type="entry name" value="Ypt/Rab-GAP domain of gyp1p"/>
    <property type="match status" value="2"/>
</dbReference>
<dbReference type="SMART" id="SM00164">
    <property type="entry name" value="TBC"/>
    <property type="match status" value="1"/>
</dbReference>
<dbReference type="GO" id="GO:0031267">
    <property type="term" value="F:small GTPase binding"/>
    <property type="evidence" value="ECO:0007669"/>
    <property type="project" value="TreeGrafter"/>
</dbReference>
<dbReference type="Gene3D" id="1.10.8.270">
    <property type="entry name" value="putative rabgap domain of human tbc1 domain family member 14 like domains"/>
    <property type="match status" value="1"/>
</dbReference>
<evidence type="ECO:0000313" key="4">
    <source>
        <dbReference type="Proteomes" id="UP000070700"/>
    </source>
</evidence>
<proteinExistence type="predicted"/>
<dbReference type="AlphaFoldDB" id="A0A194X617"/>
<dbReference type="PROSITE" id="PS50086">
    <property type="entry name" value="TBC_RABGAP"/>
    <property type="match status" value="1"/>
</dbReference>
<name>A0A194X617_MOLSC</name>
<dbReference type="Gene3D" id="1.10.472.80">
    <property type="entry name" value="Ypt/Rab-GAP domain of gyp1p, domain 3"/>
    <property type="match status" value="1"/>
</dbReference>
<feature type="region of interest" description="Disordered" evidence="1">
    <location>
        <begin position="374"/>
        <end position="433"/>
    </location>
</feature>
<dbReference type="FunFam" id="1.10.8.270:FF:000023">
    <property type="entry name" value="TBC domain-containing protein C1778.09"/>
    <property type="match status" value="1"/>
</dbReference>
<evidence type="ECO:0000256" key="1">
    <source>
        <dbReference type="SAM" id="MobiDB-lite"/>
    </source>
</evidence>
<dbReference type="PANTHER" id="PTHR47219">
    <property type="entry name" value="RAB GTPASE-ACTIVATING PROTEIN 1-LIKE"/>
    <property type="match status" value="1"/>
</dbReference>
<feature type="compositionally biased region" description="Polar residues" evidence="1">
    <location>
        <begin position="409"/>
        <end position="422"/>
    </location>
</feature>
<gene>
    <name evidence="3" type="ORF">LY89DRAFT_114858</name>
</gene>
<dbReference type="FunFam" id="1.10.472.80:FF:000055">
    <property type="entry name" value="TBC domain-containing protein C1778.09"/>
    <property type="match status" value="1"/>
</dbReference>
<dbReference type="EMBL" id="KQ947418">
    <property type="protein sequence ID" value="KUJ15509.1"/>
    <property type="molecule type" value="Genomic_DNA"/>
</dbReference>
<dbReference type="InterPro" id="IPR050302">
    <property type="entry name" value="Rab_GAP_TBC_domain"/>
</dbReference>
<feature type="compositionally biased region" description="Polar residues" evidence="1">
    <location>
        <begin position="47"/>
        <end position="56"/>
    </location>
</feature>
<reference evidence="3 4" key="1">
    <citation type="submission" date="2015-10" db="EMBL/GenBank/DDBJ databases">
        <title>Full genome of DAOMC 229536 Phialocephala scopiformis, a fungal endophyte of spruce producing the potent anti-insectan compound rugulosin.</title>
        <authorList>
            <consortium name="DOE Joint Genome Institute"/>
            <person name="Walker A.K."/>
            <person name="Frasz S.L."/>
            <person name="Seifert K.A."/>
            <person name="Miller J.D."/>
            <person name="Mondo S.J."/>
            <person name="Labutti K."/>
            <person name="Lipzen A."/>
            <person name="Dockter R."/>
            <person name="Kennedy M."/>
            <person name="Grigoriev I.V."/>
            <person name="Spatafora J.W."/>
        </authorList>
    </citation>
    <scope>NUCLEOTIDE SEQUENCE [LARGE SCALE GENOMIC DNA]</scope>
    <source>
        <strain evidence="3 4">CBS 120377</strain>
    </source>
</reference>
<feature type="compositionally biased region" description="Low complexity" evidence="1">
    <location>
        <begin position="386"/>
        <end position="400"/>
    </location>
</feature>
<protein>
    <submittedName>
        <fullName evidence="3">RabGAP/TBC</fullName>
    </submittedName>
</protein>
<dbReference type="Proteomes" id="UP000070700">
    <property type="component" value="Unassembled WGS sequence"/>
</dbReference>
<keyword evidence="4" id="KW-1185">Reference proteome</keyword>
<dbReference type="PANTHER" id="PTHR47219:SF9">
    <property type="entry name" value="GTPASE ACTIVATING PROTEIN AND CENTROSOME-ASSOCIATED, ISOFORM B"/>
    <property type="match status" value="1"/>
</dbReference>
<dbReference type="GO" id="GO:0005096">
    <property type="term" value="F:GTPase activator activity"/>
    <property type="evidence" value="ECO:0007669"/>
    <property type="project" value="TreeGrafter"/>
</dbReference>
<dbReference type="KEGG" id="psco:LY89DRAFT_114858"/>
<evidence type="ECO:0000313" key="3">
    <source>
        <dbReference type="EMBL" id="KUJ15509.1"/>
    </source>
</evidence>
<organism evidence="3 4">
    <name type="scientific">Mollisia scopiformis</name>
    <name type="common">Conifer needle endophyte fungus</name>
    <name type="synonym">Phialocephala scopiformis</name>
    <dbReference type="NCBI Taxonomy" id="149040"/>
    <lineage>
        <taxon>Eukaryota</taxon>
        <taxon>Fungi</taxon>
        <taxon>Dikarya</taxon>
        <taxon>Ascomycota</taxon>
        <taxon>Pezizomycotina</taxon>
        <taxon>Leotiomycetes</taxon>
        <taxon>Helotiales</taxon>
        <taxon>Mollisiaceae</taxon>
        <taxon>Mollisia</taxon>
    </lineage>
</organism>
<dbReference type="RefSeq" id="XP_018069864.1">
    <property type="nucleotide sequence ID" value="XM_018205104.1"/>
</dbReference>
<dbReference type="InterPro" id="IPR000195">
    <property type="entry name" value="Rab-GAP-TBC_dom"/>
</dbReference>
<feature type="region of interest" description="Disordered" evidence="1">
    <location>
        <begin position="155"/>
        <end position="195"/>
    </location>
</feature>
<feature type="compositionally biased region" description="Basic residues" evidence="1">
    <location>
        <begin position="176"/>
        <end position="186"/>
    </location>
</feature>
<feature type="compositionally biased region" description="Polar residues" evidence="1">
    <location>
        <begin position="1"/>
        <end position="10"/>
    </location>
</feature>
<dbReference type="STRING" id="149040.A0A194X617"/>